<evidence type="ECO:0000313" key="2">
    <source>
        <dbReference type="Proteomes" id="UP000642748"/>
    </source>
</evidence>
<comment type="caution">
    <text evidence="1">The sequence shown here is derived from an EMBL/GenBank/DDBJ whole genome shotgun (WGS) entry which is preliminary data.</text>
</comment>
<keyword evidence="2" id="KW-1185">Reference proteome</keyword>
<evidence type="ECO:0008006" key="3">
    <source>
        <dbReference type="Google" id="ProtNLM"/>
    </source>
</evidence>
<dbReference type="Proteomes" id="UP000642748">
    <property type="component" value="Unassembled WGS sequence"/>
</dbReference>
<name>A0A8J3QQC6_9ACTN</name>
<evidence type="ECO:0000313" key="1">
    <source>
        <dbReference type="EMBL" id="GIH14357.1"/>
    </source>
</evidence>
<dbReference type="AlphaFoldDB" id="A0A8J3QQC6"/>
<organism evidence="1 2">
    <name type="scientific">Rugosimonospora africana</name>
    <dbReference type="NCBI Taxonomy" id="556532"/>
    <lineage>
        <taxon>Bacteria</taxon>
        <taxon>Bacillati</taxon>
        <taxon>Actinomycetota</taxon>
        <taxon>Actinomycetes</taxon>
        <taxon>Micromonosporales</taxon>
        <taxon>Micromonosporaceae</taxon>
        <taxon>Rugosimonospora</taxon>
    </lineage>
</organism>
<proteinExistence type="predicted"/>
<dbReference type="EMBL" id="BONZ01000023">
    <property type="protein sequence ID" value="GIH14357.1"/>
    <property type="molecule type" value="Genomic_DNA"/>
</dbReference>
<protein>
    <recommendedName>
        <fullName evidence="3">Secreted protein</fullName>
    </recommendedName>
</protein>
<accession>A0A8J3QQC6</accession>
<dbReference type="RefSeq" id="WP_203918023.1">
    <property type="nucleotide sequence ID" value="NZ_BONZ01000023.1"/>
</dbReference>
<sequence length="421" mass="45472">MGRHRWLRGTLAVLTVLAAGVYSVTVHPGRAAAAAAFAHIDASGFMLDPAGSFKHYGDIINRIEASKKVTMPASLAAAVDGPQDFHPTWGLCHPTGISSTLSPTGYCWDPADDDWDTANWRPQGISGSWDAQPNLVWGGRKFALASWHGIQDSDAFARLTFVDYTDTANLKFRDVLLVVPVDTGGVDNFAPFDWNHADGVTWYGNTLLVANGGRLHAFSLKHLWTMTRSEEEIGFGADGSQAPSARWHRYALPEVGEYYPDYTPTDGTYIACNVITGTRPCLNSLSLDRRGSARDTMVSAEYVAANSAGGRAIRWPMDVNTALPLLSADGKVHADEAFSSPIWHMQGVASDGTNWFISGTCASGTGTCIHKAVPDQAPHQQAQVNGGLENLSYQPSYNGSAPRLWGVNEGNNRFVFNISVP</sequence>
<gene>
    <name evidence="1" type="ORF">Raf01_25290</name>
</gene>
<reference evidence="1" key="1">
    <citation type="submission" date="2021-01" db="EMBL/GenBank/DDBJ databases">
        <title>Whole genome shotgun sequence of Rugosimonospora africana NBRC 104875.</title>
        <authorList>
            <person name="Komaki H."/>
            <person name="Tamura T."/>
        </authorList>
    </citation>
    <scope>NUCLEOTIDE SEQUENCE</scope>
    <source>
        <strain evidence="1">NBRC 104875</strain>
    </source>
</reference>